<evidence type="ECO:0000313" key="1">
    <source>
        <dbReference type="EMBL" id="TFK58661.1"/>
    </source>
</evidence>
<protein>
    <submittedName>
        <fullName evidence="1">Uncharacterized protein</fullName>
    </submittedName>
</protein>
<proteinExistence type="predicted"/>
<dbReference type="EMBL" id="ML209251">
    <property type="protein sequence ID" value="TFK58661.1"/>
    <property type="molecule type" value="Genomic_DNA"/>
</dbReference>
<organism evidence="1 2">
    <name type="scientific">Pluteus cervinus</name>
    <dbReference type="NCBI Taxonomy" id="181527"/>
    <lineage>
        <taxon>Eukaryota</taxon>
        <taxon>Fungi</taxon>
        <taxon>Dikarya</taxon>
        <taxon>Basidiomycota</taxon>
        <taxon>Agaricomycotina</taxon>
        <taxon>Agaricomycetes</taxon>
        <taxon>Agaricomycetidae</taxon>
        <taxon>Agaricales</taxon>
        <taxon>Pluteineae</taxon>
        <taxon>Pluteaceae</taxon>
        <taxon>Pluteus</taxon>
    </lineage>
</organism>
<gene>
    <name evidence="1" type="ORF">BDN72DRAFT_906531</name>
</gene>
<keyword evidence="2" id="KW-1185">Reference proteome</keyword>
<dbReference type="Proteomes" id="UP000308600">
    <property type="component" value="Unassembled WGS sequence"/>
</dbReference>
<accession>A0ACD2ZZD3</accession>
<sequence>MVITQVFANLPLSPLPEIPENKRHHRFFIAEEFITLQIDEVYFNLPTFILKKHSKKLEKLIVDQTETDPEYFAPLVQGVSAVDLERFLAILFPTEYGQYDATSFDEWASILKVAHQWEFESIFKLALEKIELVSSPVDKVVIGKAYNIPEWATEARVLLCRREEPITLEEALRMGIEEAMNISTTRHGIRTSEIRPGMQDSSIRSLLSGERDEENLDAAADSEVTSPPDASHGAPLGSTTTLGETPMEDAPVVNKDPRISRALELRLQLKSLKSRLGLLNGHGTRHLAQLTSASLAESEGIETQIDDLEEEYRELYNGLHGQTCNVIISIQTTSSAESQVLAELTWCLCPSSATSQTLTIFFPLFNTRNGIRRRPQQITIDVLNRYGMQYTTDAATGEIKVTIPS</sequence>
<name>A0ACD2ZZD3_9AGAR</name>
<evidence type="ECO:0000313" key="2">
    <source>
        <dbReference type="Proteomes" id="UP000308600"/>
    </source>
</evidence>
<reference evidence="1 2" key="1">
    <citation type="journal article" date="2019" name="Nat. Ecol. Evol.">
        <title>Megaphylogeny resolves global patterns of mushroom evolution.</title>
        <authorList>
            <person name="Varga T."/>
            <person name="Krizsan K."/>
            <person name="Foldi C."/>
            <person name="Dima B."/>
            <person name="Sanchez-Garcia M."/>
            <person name="Sanchez-Ramirez S."/>
            <person name="Szollosi G.J."/>
            <person name="Szarkandi J.G."/>
            <person name="Papp V."/>
            <person name="Albert L."/>
            <person name="Andreopoulos W."/>
            <person name="Angelini C."/>
            <person name="Antonin V."/>
            <person name="Barry K.W."/>
            <person name="Bougher N.L."/>
            <person name="Buchanan P."/>
            <person name="Buyck B."/>
            <person name="Bense V."/>
            <person name="Catcheside P."/>
            <person name="Chovatia M."/>
            <person name="Cooper J."/>
            <person name="Damon W."/>
            <person name="Desjardin D."/>
            <person name="Finy P."/>
            <person name="Geml J."/>
            <person name="Haridas S."/>
            <person name="Hughes K."/>
            <person name="Justo A."/>
            <person name="Karasinski D."/>
            <person name="Kautmanova I."/>
            <person name="Kiss B."/>
            <person name="Kocsube S."/>
            <person name="Kotiranta H."/>
            <person name="LaButti K.M."/>
            <person name="Lechner B.E."/>
            <person name="Liimatainen K."/>
            <person name="Lipzen A."/>
            <person name="Lukacs Z."/>
            <person name="Mihaltcheva S."/>
            <person name="Morgado L.N."/>
            <person name="Niskanen T."/>
            <person name="Noordeloos M.E."/>
            <person name="Ohm R.A."/>
            <person name="Ortiz-Santana B."/>
            <person name="Ovrebo C."/>
            <person name="Racz N."/>
            <person name="Riley R."/>
            <person name="Savchenko A."/>
            <person name="Shiryaev A."/>
            <person name="Soop K."/>
            <person name="Spirin V."/>
            <person name="Szebenyi C."/>
            <person name="Tomsovsky M."/>
            <person name="Tulloss R.E."/>
            <person name="Uehling J."/>
            <person name="Grigoriev I.V."/>
            <person name="Vagvolgyi C."/>
            <person name="Papp T."/>
            <person name="Martin F.M."/>
            <person name="Miettinen O."/>
            <person name="Hibbett D.S."/>
            <person name="Nagy L.G."/>
        </authorList>
    </citation>
    <scope>NUCLEOTIDE SEQUENCE [LARGE SCALE GENOMIC DNA]</scope>
    <source>
        <strain evidence="1 2">NL-1719</strain>
    </source>
</reference>